<accession>A0ABR1NQE4</accession>
<keyword evidence="3" id="KW-1185">Reference proteome</keyword>
<organism evidence="2 3">
    <name type="scientific">Diaporthe eres</name>
    <name type="common">Phomopsis oblonga</name>
    <dbReference type="NCBI Taxonomy" id="83184"/>
    <lineage>
        <taxon>Eukaryota</taxon>
        <taxon>Fungi</taxon>
        <taxon>Dikarya</taxon>
        <taxon>Ascomycota</taxon>
        <taxon>Pezizomycotina</taxon>
        <taxon>Sordariomycetes</taxon>
        <taxon>Sordariomycetidae</taxon>
        <taxon>Diaporthales</taxon>
        <taxon>Diaporthaceae</taxon>
        <taxon>Diaporthe</taxon>
        <taxon>Diaporthe eres species complex</taxon>
    </lineage>
</organism>
<protein>
    <submittedName>
        <fullName evidence="2">Uncharacterized protein</fullName>
    </submittedName>
</protein>
<evidence type="ECO:0000313" key="2">
    <source>
        <dbReference type="EMBL" id="KAK7711137.1"/>
    </source>
</evidence>
<evidence type="ECO:0000313" key="3">
    <source>
        <dbReference type="Proteomes" id="UP001430848"/>
    </source>
</evidence>
<name>A0ABR1NQE4_DIAER</name>
<feature type="region of interest" description="Disordered" evidence="1">
    <location>
        <begin position="202"/>
        <end position="257"/>
    </location>
</feature>
<evidence type="ECO:0000256" key="1">
    <source>
        <dbReference type="SAM" id="MobiDB-lite"/>
    </source>
</evidence>
<gene>
    <name evidence="2" type="ORF">SLS63_012727</name>
</gene>
<dbReference type="EMBL" id="JAKNSF020000148">
    <property type="protein sequence ID" value="KAK7711137.1"/>
    <property type="molecule type" value="Genomic_DNA"/>
</dbReference>
<dbReference type="Proteomes" id="UP001430848">
    <property type="component" value="Unassembled WGS sequence"/>
</dbReference>
<sequence>MSRNPPCGGGPRAPRRTGERAPQSLSPWYGGPSSGQSGAPWAFSASPAGGLPQRTTLGGSTVFNARHKTGQYLEVIHPTAFLEINRKNCANYFQSPDTNIYYKYAADPNPLSPGELVQMKTKLDRMGRKIFFVYGQPKFGDDWFRNMGNLKRKLIWEDAFISSQFNENLHKRVFAVVYNFSGDQDDNYFNPSCAEAPKRRLEEQRKNNPSISDLPPPSSPHKAVDSPSTGGDHRRGSPSDIFGHSPRGSRAQAFRLR</sequence>
<comment type="caution">
    <text evidence="2">The sequence shown here is derived from an EMBL/GenBank/DDBJ whole genome shotgun (WGS) entry which is preliminary data.</text>
</comment>
<proteinExistence type="predicted"/>
<reference evidence="2 3" key="1">
    <citation type="submission" date="2024-02" db="EMBL/GenBank/DDBJ databases">
        <title>De novo assembly and annotation of 12 fungi associated with fruit tree decline syndrome in Ontario, Canada.</title>
        <authorList>
            <person name="Sulman M."/>
            <person name="Ellouze W."/>
            <person name="Ilyukhin E."/>
        </authorList>
    </citation>
    <scope>NUCLEOTIDE SEQUENCE [LARGE SCALE GENOMIC DNA]</scope>
    <source>
        <strain evidence="2 3">M169</strain>
    </source>
</reference>
<feature type="region of interest" description="Disordered" evidence="1">
    <location>
        <begin position="1"/>
        <end position="47"/>
    </location>
</feature>